<feature type="chain" id="PRO_5039398119" description="Phosphate-binding protein" evidence="6">
    <location>
        <begin position="23"/>
        <end position="356"/>
    </location>
</feature>
<protein>
    <recommendedName>
        <fullName evidence="4">Phosphate-binding protein</fullName>
    </recommendedName>
</protein>
<dbReference type="PIRSF" id="PIRSF002756">
    <property type="entry name" value="PstS"/>
    <property type="match status" value="1"/>
</dbReference>
<feature type="binding site" evidence="5">
    <location>
        <begin position="186"/>
        <end position="188"/>
    </location>
    <ligand>
        <name>phosphate</name>
        <dbReference type="ChEBI" id="CHEBI:43474"/>
    </ligand>
</feature>
<evidence type="ECO:0000313" key="9">
    <source>
        <dbReference type="Proteomes" id="UP000198953"/>
    </source>
</evidence>
<dbReference type="SUPFAM" id="SSF53850">
    <property type="entry name" value="Periplasmic binding protein-like II"/>
    <property type="match status" value="1"/>
</dbReference>
<dbReference type="GO" id="GO:0043190">
    <property type="term" value="C:ATP-binding cassette (ABC) transporter complex"/>
    <property type="evidence" value="ECO:0007669"/>
    <property type="project" value="InterPro"/>
</dbReference>
<feature type="binding site" evidence="5">
    <location>
        <position position="99"/>
    </location>
    <ligand>
        <name>phosphate</name>
        <dbReference type="ChEBI" id="CHEBI:43474"/>
    </ligand>
</feature>
<dbReference type="Pfam" id="PF12849">
    <property type="entry name" value="PBP_like_2"/>
    <property type="match status" value="1"/>
</dbReference>
<dbReference type="STRING" id="46177.SAMN05660976_00858"/>
<sequence length="356" mass="37254">MAKPTLTTWPGLLAALTVAASAAGLTATALLTHEQTPQAPPVTATVSGSGSSAQQGAMDAWRAEFRRVHPELRVDYRPTASGAGIAEFVAGGTAFAGSDVVMDPHQQALADRRCRGRAVNLPMVIGPVALAYNLPSVPRLRLSPATLTGIFSGRVTRWDAPQIAAENPGVLLPHRPIRHFHRSDDSGTSHNLTSYLRAAGGWPYRPSSRWTGSGAGVKGSGGIAAAVAQTEGSIGYMEYGFAGDARLRTASLRNPAGEFVALSPESAGRALDGARVSGYRGGLVVTMDQRARTRGAYPLVLITYEIFCSGRAGAPARAFLDYTASDAGQSYLALCGYAPLPQDLLTRVRARLGVTG</sequence>
<dbReference type="Gene3D" id="3.40.190.10">
    <property type="entry name" value="Periplasmic binding protein-like II"/>
    <property type="match status" value="2"/>
</dbReference>
<dbReference type="NCBIfam" id="TIGR00975">
    <property type="entry name" value="3a0107s03"/>
    <property type="match status" value="1"/>
</dbReference>
<evidence type="ECO:0000259" key="7">
    <source>
        <dbReference type="Pfam" id="PF12849"/>
    </source>
</evidence>
<dbReference type="PANTHER" id="PTHR42996">
    <property type="entry name" value="PHOSPHATE-BINDING PROTEIN PSTS"/>
    <property type="match status" value="1"/>
</dbReference>
<name>A0A1H7IP37_9ACTN</name>
<evidence type="ECO:0000256" key="6">
    <source>
        <dbReference type="SAM" id="SignalP"/>
    </source>
</evidence>
<accession>A0A1H7IP37</accession>
<feature type="signal peptide" evidence="6">
    <location>
        <begin position="1"/>
        <end position="22"/>
    </location>
</feature>
<evidence type="ECO:0000256" key="4">
    <source>
        <dbReference type="PIRNR" id="PIRNR002756"/>
    </source>
</evidence>
<dbReference type="Proteomes" id="UP000198953">
    <property type="component" value="Unassembled WGS sequence"/>
</dbReference>
<dbReference type="EMBL" id="FOBF01000002">
    <property type="protein sequence ID" value="SEK63497.1"/>
    <property type="molecule type" value="Genomic_DNA"/>
</dbReference>
<dbReference type="AlphaFoldDB" id="A0A1H7IP37"/>
<feature type="binding site" evidence="5">
    <location>
        <begin position="51"/>
        <end position="53"/>
    </location>
    <ligand>
        <name>phosphate</name>
        <dbReference type="ChEBI" id="CHEBI:43474"/>
    </ligand>
</feature>
<evidence type="ECO:0000313" key="8">
    <source>
        <dbReference type="EMBL" id="SEK63497.1"/>
    </source>
</evidence>
<dbReference type="InterPro" id="IPR005673">
    <property type="entry name" value="ABC_phos-bd_PstS"/>
</dbReference>
<keyword evidence="3 4" id="KW-0592">Phosphate transport</keyword>
<keyword evidence="2 4" id="KW-0813">Transport</keyword>
<reference evidence="8 9" key="1">
    <citation type="submission" date="2016-10" db="EMBL/GenBank/DDBJ databases">
        <authorList>
            <person name="de Groot N.N."/>
        </authorList>
    </citation>
    <scope>NUCLEOTIDE SEQUENCE [LARGE SCALE GENOMIC DNA]</scope>
    <source>
        <strain evidence="8 9">DSM 43357</strain>
    </source>
</reference>
<evidence type="ECO:0000256" key="3">
    <source>
        <dbReference type="ARBA" id="ARBA00022592"/>
    </source>
</evidence>
<evidence type="ECO:0000256" key="5">
    <source>
        <dbReference type="PIRSR" id="PIRSR002756-1"/>
    </source>
</evidence>
<feature type="binding site" evidence="5">
    <location>
        <position position="81"/>
    </location>
    <ligand>
        <name>phosphate</name>
        <dbReference type="ChEBI" id="CHEBI:43474"/>
    </ligand>
</feature>
<dbReference type="PANTHER" id="PTHR42996:SF1">
    <property type="entry name" value="PHOSPHATE-BINDING PROTEIN PSTS"/>
    <property type="match status" value="1"/>
</dbReference>
<dbReference type="GO" id="GO:0035435">
    <property type="term" value="P:phosphate ion transmembrane transport"/>
    <property type="evidence" value="ECO:0007669"/>
    <property type="project" value="InterPro"/>
</dbReference>
<comment type="similarity">
    <text evidence="1 4">Belongs to the PstS family.</text>
</comment>
<proteinExistence type="inferred from homology"/>
<organism evidence="8 9">
    <name type="scientific">Nonomuraea pusilla</name>
    <dbReference type="NCBI Taxonomy" id="46177"/>
    <lineage>
        <taxon>Bacteria</taxon>
        <taxon>Bacillati</taxon>
        <taxon>Actinomycetota</taxon>
        <taxon>Actinomycetes</taxon>
        <taxon>Streptosporangiales</taxon>
        <taxon>Streptosporangiaceae</taxon>
        <taxon>Nonomuraea</taxon>
    </lineage>
</organism>
<gene>
    <name evidence="8" type="ORF">SAMN05660976_00858</name>
</gene>
<dbReference type="GO" id="GO:0042301">
    <property type="term" value="F:phosphate ion binding"/>
    <property type="evidence" value="ECO:0007669"/>
    <property type="project" value="InterPro"/>
</dbReference>
<evidence type="ECO:0000256" key="2">
    <source>
        <dbReference type="ARBA" id="ARBA00022448"/>
    </source>
</evidence>
<dbReference type="InterPro" id="IPR050962">
    <property type="entry name" value="Phosphate-bind_PstS"/>
</dbReference>
<feature type="domain" description="PBP" evidence="7">
    <location>
        <begin position="37"/>
        <end position="326"/>
    </location>
</feature>
<dbReference type="RefSeq" id="WP_177227218.1">
    <property type="nucleotide sequence ID" value="NZ_FOBF01000002.1"/>
</dbReference>
<keyword evidence="9" id="KW-1185">Reference proteome</keyword>
<evidence type="ECO:0000256" key="1">
    <source>
        <dbReference type="ARBA" id="ARBA00008725"/>
    </source>
</evidence>
<dbReference type="CDD" id="cd13565">
    <property type="entry name" value="PBP2_PstS"/>
    <property type="match status" value="1"/>
</dbReference>
<dbReference type="InterPro" id="IPR024370">
    <property type="entry name" value="PBP_domain"/>
</dbReference>
<keyword evidence="6" id="KW-0732">Signal</keyword>